<evidence type="ECO:0000313" key="1">
    <source>
        <dbReference type="EMBL" id="QMU96049.1"/>
    </source>
</evidence>
<name>A0A7D8AHT4_9MICO</name>
<dbReference type="AlphaFoldDB" id="A0A7D8AHT4"/>
<reference evidence="1 2" key="1">
    <citation type="journal article" date="2020" name="Front. Microbiol.">
        <title>Design of Bacterial Strain-Specific qPCR Assays Using NGS Data and Publicly Available Resources and Its Application to Track Biocontrol Strains.</title>
        <authorList>
            <person name="Hernandez I."/>
            <person name="Sant C."/>
            <person name="Martinez R."/>
            <person name="Fernandez C."/>
        </authorList>
    </citation>
    <scope>NUCLEOTIDE SEQUENCE [LARGE SCALE GENOMIC DNA]</scope>
    <source>
        <strain evidence="1 2">B24</strain>
    </source>
</reference>
<organism evidence="1 2">
    <name type="scientific">Microbacterium esteraromaticum</name>
    <dbReference type="NCBI Taxonomy" id="57043"/>
    <lineage>
        <taxon>Bacteria</taxon>
        <taxon>Bacillati</taxon>
        <taxon>Actinomycetota</taxon>
        <taxon>Actinomycetes</taxon>
        <taxon>Micrococcales</taxon>
        <taxon>Microbacteriaceae</taxon>
        <taxon>Microbacterium</taxon>
    </lineage>
</organism>
<protein>
    <submittedName>
        <fullName evidence="1">Uncharacterized protein</fullName>
    </submittedName>
</protein>
<sequence length="68" mass="7343">MTASHTLPLPIIAPVHEHGWVTESAHRTSEGEVAYVRCIDCGARRVDLRAPQGLAPTAQSRAISAARR</sequence>
<evidence type="ECO:0000313" key="2">
    <source>
        <dbReference type="Proteomes" id="UP000515708"/>
    </source>
</evidence>
<dbReference type="RefSeq" id="WP_182254018.1">
    <property type="nucleotide sequence ID" value="NZ_CP043732.1"/>
</dbReference>
<dbReference type="Proteomes" id="UP000515708">
    <property type="component" value="Chromosome"/>
</dbReference>
<proteinExistence type="predicted"/>
<dbReference type="EMBL" id="CP043732">
    <property type="protein sequence ID" value="QMU96049.1"/>
    <property type="molecule type" value="Genomic_DNA"/>
</dbReference>
<gene>
    <name evidence="1" type="ORF">FVO59_01675</name>
</gene>
<accession>A0A7D8AHT4</accession>